<dbReference type="Proteomes" id="UP000664534">
    <property type="component" value="Unassembled WGS sequence"/>
</dbReference>
<accession>A0A8H3IEV0</accession>
<dbReference type="InterPro" id="IPR051061">
    <property type="entry name" value="Zinc_finger_trans_reg"/>
</dbReference>
<dbReference type="GO" id="GO:0006357">
    <property type="term" value="P:regulation of transcription by RNA polymerase II"/>
    <property type="evidence" value="ECO:0007669"/>
    <property type="project" value="TreeGrafter"/>
</dbReference>
<dbReference type="SMART" id="SM00355">
    <property type="entry name" value="ZnF_C2H2"/>
    <property type="match status" value="2"/>
</dbReference>
<evidence type="ECO:0000313" key="4">
    <source>
        <dbReference type="Proteomes" id="UP000664534"/>
    </source>
</evidence>
<sequence>MPMTNLIEAAITRENLYPTSTVTWPYCQGIDPSPSPAYAPSYTSWQAHSPFDPTASVSTTPQRTDRSNTVQPYAQRIQTANTGIPQVAAGSLGSLGFGLGLHMSDMQDYPSPGSSTSGQTNSSYVSVLPPNVLSPSMPLMPSPSVVGSTVSRQSSRRSQEPPRNAEGLLYCNHTDHAQQQAPVFSRKCEWRKHMDKHERPYVCEEPECDNIRGFTYSGGLLRHQREVHRQHGGPKASCMCPYPDCKRHVGAGFSRKENLAEHLRRVHRDAESDQTQKEASEGAQNPTSGPSGAGRKRRRAASDDDDGGDEEDLEQEVKKLKKELQEKDERLGKLEKQVQLLMRNQKQ</sequence>
<dbReference type="PANTHER" id="PTHR46179">
    <property type="entry name" value="ZINC FINGER PROTEIN"/>
    <property type="match status" value="1"/>
</dbReference>
<dbReference type="InterPro" id="IPR013087">
    <property type="entry name" value="Znf_C2H2_type"/>
</dbReference>
<dbReference type="OrthoDB" id="5305647at2759"/>
<dbReference type="PANTHER" id="PTHR46179:SF24">
    <property type="entry name" value="C2H2-TYPE DOMAIN-CONTAINING PROTEIN"/>
    <property type="match status" value="1"/>
</dbReference>
<gene>
    <name evidence="3" type="ORF">IMSHALPRED_004229</name>
</gene>
<dbReference type="GO" id="GO:0005634">
    <property type="term" value="C:nucleus"/>
    <property type="evidence" value="ECO:0007669"/>
    <property type="project" value="TreeGrafter"/>
</dbReference>
<feature type="domain" description="C2H2-type" evidence="2">
    <location>
        <begin position="238"/>
        <end position="267"/>
    </location>
</feature>
<dbReference type="Pfam" id="PF26176">
    <property type="entry name" value="zf_C2H2_17_2"/>
    <property type="match status" value="1"/>
</dbReference>
<name>A0A8H3IEV0_9LECA</name>
<comment type="caution">
    <text evidence="3">The sequence shown here is derived from an EMBL/GenBank/DDBJ whole genome shotgun (WGS) entry which is preliminary data.</text>
</comment>
<feature type="region of interest" description="Disordered" evidence="1">
    <location>
        <begin position="265"/>
        <end position="347"/>
    </location>
</feature>
<keyword evidence="4" id="KW-1185">Reference proteome</keyword>
<feature type="compositionally biased region" description="Acidic residues" evidence="1">
    <location>
        <begin position="303"/>
        <end position="314"/>
    </location>
</feature>
<feature type="compositionally biased region" description="Basic and acidic residues" evidence="1">
    <location>
        <begin position="265"/>
        <end position="280"/>
    </location>
</feature>
<dbReference type="EMBL" id="CAJPDT010000020">
    <property type="protein sequence ID" value="CAF9918175.1"/>
    <property type="molecule type" value="Genomic_DNA"/>
</dbReference>
<dbReference type="InterPro" id="IPR059095">
    <property type="entry name" value="Znf_C2H2_17_2nd"/>
</dbReference>
<organism evidence="3 4">
    <name type="scientific">Imshaugia aleurites</name>
    <dbReference type="NCBI Taxonomy" id="172621"/>
    <lineage>
        <taxon>Eukaryota</taxon>
        <taxon>Fungi</taxon>
        <taxon>Dikarya</taxon>
        <taxon>Ascomycota</taxon>
        <taxon>Pezizomycotina</taxon>
        <taxon>Lecanoromycetes</taxon>
        <taxon>OSLEUM clade</taxon>
        <taxon>Lecanoromycetidae</taxon>
        <taxon>Lecanorales</taxon>
        <taxon>Lecanorineae</taxon>
        <taxon>Parmeliaceae</taxon>
        <taxon>Imshaugia</taxon>
    </lineage>
</organism>
<reference evidence="3" key="1">
    <citation type="submission" date="2021-03" db="EMBL/GenBank/DDBJ databases">
        <authorList>
            <person name="Tagirdzhanova G."/>
        </authorList>
    </citation>
    <scope>NUCLEOTIDE SEQUENCE</scope>
</reference>
<feature type="compositionally biased region" description="Low complexity" evidence="1">
    <location>
        <begin position="135"/>
        <end position="153"/>
    </location>
</feature>
<proteinExistence type="predicted"/>
<evidence type="ECO:0000256" key="1">
    <source>
        <dbReference type="SAM" id="MobiDB-lite"/>
    </source>
</evidence>
<protein>
    <recommendedName>
        <fullName evidence="2">C2H2-type domain-containing protein</fullName>
    </recommendedName>
</protein>
<dbReference type="Gene3D" id="3.30.160.60">
    <property type="entry name" value="Classic Zinc Finger"/>
    <property type="match status" value="2"/>
</dbReference>
<feature type="domain" description="C2H2-type" evidence="2">
    <location>
        <begin position="201"/>
        <end position="228"/>
    </location>
</feature>
<feature type="compositionally biased region" description="Basic and acidic residues" evidence="1">
    <location>
        <begin position="315"/>
        <end position="336"/>
    </location>
</feature>
<dbReference type="AlphaFoldDB" id="A0A8H3IEV0"/>
<evidence type="ECO:0000313" key="3">
    <source>
        <dbReference type="EMBL" id="CAF9918175.1"/>
    </source>
</evidence>
<evidence type="ECO:0000259" key="2">
    <source>
        <dbReference type="SMART" id="SM00355"/>
    </source>
</evidence>
<feature type="region of interest" description="Disordered" evidence="1">
    <location>
        <begin position="135"/>
        <end position="165"/>
    </location>
</feature>